<sequence>MVRTTTSAGSPVVLDGGPLAPEEVAAVARHGVEVSLAEDVRERLRAGRAAVEEHLAGARPVYGVTTGIGALADVRIDGPDIHRLQENLVRSHAAGVGDPLPAEVVRAVMLLRARTLAAGYSGVRAEVVDLLVGFLNARVHPVVPDRGSVGASGDLAQLAHIGLCLIGEGEADGPHGRAPAHELLSRSGLQPLRLEAKEGLALVNGTEGMAAIGALACVDARGLMTSADVTAALTVEGGHGTDGPFGDELHALRPHPGQARSASNLRRLLSGSPIIESHRESDHAVQDPYSVRCTPQVHGAARESLAFAERLVSTELASVTDNPVLLPDGRVESTGNFHGEPMAYALDLLAVGVAGLANIAERRTLWLIGPSDARGLPAFLSPDPGLGSGYMLAQYTQAALVSECKQLGVPAGLDSIPTSGIQEDHVSMGWLSGLKLRRAIDLARRVLAVEAVCGAQAIDLRRPYRPASGTGAAHRWIREHVAALSADRALTPEVEDVAARLAAGELAGAVEAAVGGLE</sequence>
<dbReference type="KEGG" id="erz:ER308_21130"/>
<dbReference type="GO" id="GO:0005737">
    <property type="term" value="C:cytoplasm"/>
    <property type="evidence" value="ECO:0007669"/>
    <property type="project" value="UniProtKB-SubCell"/>
</dbReference>
<dbReference type="GO" id="GO:0019557">
    <property type="term" value="P:L-histidine catabolic process to glutamate and formate"/>
    <property type="evidence" value="ECO:0007669"/>
    <property type="project" value="UniProtKB-UniPathway"/>
</dbReference>
<gene>
    <name evidence="6 8" type="primary">hutH</name>
    <name evidence="8" type="ORF">ER308_21130</name>
</gene>
<dbReference type="Proteomes" id="UP000291469">
    <property type="component" value="Chromosome"/>
</dbReference>
<dbReference type="RefSeq" id="WP_131156802.1">
    <property type="nucleotide sequence ID" value="NZ_CP036402.1"/>
</dbReference>
<proteinExistence type="inferred from homology"/>
<dbReference type="PANTHER" id="PTHR10362">
    <property type="entry name" value="HISTIDINE AMMONIA-LYASE"/>
    <property type="match status" value="1"/>
</dbReference>
<dbReference type="CDD" id="cd00332">
    <property type="entry name" value="PAL-HAL"/>
    <property type="match status" value="1"/>
</dbReference>
<keyword evidence="9" id="KW-1185">Reference proteome</keyword>
<dbReference type="NCBIfam" id="TIGR01225">
    <property type="entry name" value="hutH"/>
    <property type="match status" value="1"/>
</dbReference>
<comment type="pathway">
    <text evidence="1 6">Amino-acid degradation; L-histidine degradation into L-glutamate; N-formimidoyl-L-glutamate from L-histidine: step 1/3.</text>
</comment>
<evidence type="ECO:0000256" key="7">
    <source>
        <dbReference type="RuleBase" id="RU003954"/>
    </source>
</evidence>
<dbReference type="UniPathway" id="UPA00379">
    <property type="reaction ID" value="UER00549"/>
</dbReference>
<dbReference type="EMBL" id="CP036402">
    <property type="protein sequence ID" value="QBI21811.1"/>
    <property type="molecule type" value="Genomic_DNA"/>
</dbReference>
<accession>A0A411YKV0</accession>
<dbReference type="InterPro" id="IPR001106">
    <property type="entry name" value="Aromatic_Lyase"/>
</dbReference>
<evidence type="ECO:0000256" key="6">
    <source>
        <dbReference type="HAMAP-Rule" id="MF_00229"/>
    </source>
</evidence>
<keyword evidence="3 6" id="KW-0369">Histidine metabolism</keyword>
<comment type="PTM">
    <text evidence="6">Contains an active site 4-methylidene-imidazol-5-one (MIO), which is formed autocatalytically by cyclization and dehydration of residues Ala-Ser-Gly.</text>
</comment>
<comment type="catalytic activity">
    <reaction evidence="5 6">
        <text>L-histidine = trans-urocanate + NH4(+)</text>
        <dbReference type="Rhea" id="RHEA:21232"/>
        <dbReference type="ChEBI" id="CHEBI:17771"/>
        <dbReference type="ChEBI" id="CHEBI:28938"/>
        <dbReference type="ChEBI" id="CHEBI:57595"/>
        <dbReference type="EC" id="4.3.1.3"/>
    </reaction>
</comment>
<evidence type="ECO:0000313" key="8">
    <source>
        <dbReference type="EMBL" id="QBI21811.1"/>
    </source>
</evidence>
<comment type="similarity">
    <text evidence="6 7">Belongs to the PAL/histidase family.</text>
</comment>
<dbReference type="HAMAP" id="MF_00229">
    <property type="entry name" value="His_ammonia_lyase"/>
    <property type="match status" value="1"/>
</dbReference>
<dbReference type="InterPro" id="IPR005921">
    <property type="entry name" value="HutH"/>
</dbReference>
<dbReference type="SUPFAM" id="SSF48557">
    <property type="entry name" value="L-aspartase-like"/>
    <property type="match status" value="1"/>
</dbReference>
<evidence type="ECO:0000256" key="2">
    <source>
        <dbReference type="ARBA" id="ARBA00012994"/>
    </source>
</evidence>
<keyword evidence="4 6" id="KW-0456">Lyase</keyword>
<dbReference type="AlphaFoldDB" id="A0A411YKV0"/>
<dbReference type="NCBIfam" id="NF006871">
    <property type="entry name" value="PRK09367.1"/>
    <property type="match status" value="1"/>
</dbReference>
<reference evidence="8 9" key="1">
    <citation type="submission" date="2019-01" db="EMBL/GenBank/DDBJ databases">
        <title>Egibacter rhizosphaerae EGI 80759T.</title>
        <authorList>
            <person name="Chen D.-D."/>
            <person name="Tian Y."/>
            <person name="Jiao J.-Y."/>
            <person name="Zhang X.-T."/>
            <person name="Zhang Y.-G."/>
            <person name="Zhang Y."/>
            <person name="Xiao M."/>
            <person name="Shu W.-S."/>
            <person name="Li W.-J."/>
        </authorList>
    </citation>
    <scope>NUCLEOTIDE SEQUENCE [LARGE SCALE GENOMIC DNA]</scope>
    <source>
        <strain evidence="8 9">EGI 80759</strain>
    </source>
</reference>
<feature type="cross-link" description="5-imidazolinone (Ala-Gly)" evidence="6">
    <location>
        <begin position="151"/>
        <end position="153"/>
    </location>
</feature>
<evidence type="ECO:0000256" key="1">
    <source>
        <dbReference type="ARBA" id="ARBA00005113"/>
    </source>
</evidence>
<dbReference type="Gene3D" id="1.10.275.10">
    <property type="entry name" value="Fumarase/aspartase (N-terminal domain)"/>
    <property type="match status" value="1"/>
</dbReference>
<keyword evidence="6" id="KW-0963">Cytoplasm</keyword>
<evidence type="ECO:0000256" key="5">
    <source>
        <dbReference type="ARBA" id="ARBA00049269"/>
    </source>
</evidence>
<name>A0A411YKV0_9ACTN</name>
<dbReference type="GO" id="GO:0004397">
    <property type="term" value="F:histidine ammonia-lyase activity"/>
    <property type="evidence" value="ECO:0007669"/>
    <property type="project" value="UniProtKB-UniRule"/>
</dbReference>
<dbReference type="InterPro" id="IPR024083">
    <property type="entry name" value="Fumarase/histidase_N"/>
</dbReference>
<dbReference type="Gene3D" id="1.20.200.10">
    <property type="entry name" value="Fumarase/aspartase (Central domain)"/>
    <property type="match status" value="1"/>
</dbReference>
<dbReference type="Pfam" id="PF00221">
    <property type="entry name" value="Lyase_aromatic"/>
    <property type="match status" value="1"/>
</dbReference>
<dbReference type="EC" id="4.3.1.3" evidence="2 6"/>
<evidence type="ECO:0000313" key="9">
    <source>
        <dbReference type="Proteomes" id="UP000291469"/>
    </source>
</evidence>
<dbReference type="OrthoDB" id="9806955at2"/>
<evidence type="ECO:0000256" key="4">
    <source>
        <dbReference type="ARBA" id="ARBA00023239"/>
    </source>
</evidence>
<feature type="modified residue" description="2,3-didehydroalanine (Ser)" evidence="6">
    <location>
        <position position="152"/>
    </location>
</feature>
<dbReference type="InterPro" id="IPR008948">
    <property type="entry name" value="L-Aspartase-like"/>
</dbReference>
<protein>
    <recommendedName>
        <fullName evidence="2 6">Histidine ammonia-lyase</fullName>
        <shortName evidence="6">Histidase</shortName>
        <ecNumber evidence="2 6">4.3.1.3</ecNumber>
    </recommendedName>
</protein>
<organism evidence="8 9">
    <name type="scientific">Egibacter rhizosphaerae</name>
    <dbReference type="NCBI Taxonomy" id="1670831"/>
    <lineage>
        <taxon>Bacteria</taxon>
        <taxon>Bacillati</taxon>
        <taxon>Actinomycetota</taxon>
        <taxon>Nitriliruptoria</taxon>
        <taxon>Egibacterales</taxon>
        <taxon>Egibacteraceae</taxon>
        <taxon>Egibacter</taxon>
    </lineage>
</organism>
<comment type="subcellular location">
    <subcellularLocation>
        <location evidence="6">Cytoplasm</location>
    </subcellularLocation>
</comment>
<dbReference type="FunFam" id="1.10.275.10:FF:000005">
    <property type="entry name" value="Histidine ammonia-lyase"/>
    <property type="match status" value="1"/>
</dbReference>
<dbReference type="GO" id="GO:0019556">
    <property type="term" value="P:L-histidine catabolic process to glutamate and formamide"/>
    <property type="evidence" value="ECO:0007669"/>
    <property type="project" value="UniProtKB-UniPathway"/>
</dbReference>
<evidence type="ECO:0000256" key="3">
    <source>
        <dbReference type="ARBA" id="ARBA00022808"/>
    </source>
</evidence>